<evidence type="ECO:0000256" key="1">
    <source>
        <dbReference type="ARBA" id="ARBA00004442"/>
    </source>
</evidence>
<feature type="compositionally biased region" description="Gly residues" evidence="7">
    <location>
        <begin position="195"/>
        <end position="206"/>
    </location>
</feature>
<dbReference type="GO" id="GO:0015562">
    <property type="term" value="F:efflux transmembrane transporter activity"/>
    <property type="evidence" value="ECO:0007669"/>
    <property type="project" value="InterPro"/>
</dbReference>
<feature type="compositionally biased region" description="Low complexity" evidence="7">
    <location>
        <begin position="207"/>
        <end position="216"/>
    </location>
</feature>
<feature type="region of interest" description="Disordered" evidence="7">
    <location>
        <begin position="171"/>
        <end position="222"/>
    </location>
</feature>
<dbReference type="GO" id="GO:0015288">
    <property type="term" value="F:porin activity"/>
    <property type="evidence" value="ECO:0007669"/>
    <property type="project" value="TreeGrafter"/>
</dbReference>
<keyword evidence="6" id="KW-0175">Coiled coil</keyword>
<dbReference type="Gene3D" id="1.20.1600.10">
    <property type="entry name" value="Outer membrane efflux proteins (OEP)"/>
    <property type="match status" value="2"/>
</dbReference>
<dbReference type="EMBL" id="VSSQ01000959">
    <property type="protein sequence ID" value="MPM03512.1"/>
    <property type="molecule type" value="Genomic_DNA"/>
</dbReference>
<evidence type="ECO:0000256" key="4">
    <source>
        <dbReference type="ARBA" id="ARBA00023136"/>
    </source>
</evidence>
<keyword evidence="4" id="KW-0472">Membrane</keyword>
<organism evidence="8">
    <name type="scientific">bioreactor metagenome</name>
    <dbReference type="NCBI Taxonomy" id="1076179"/>
    <lineage>
        <taxon>unclassified sequences</taxon>
        <taxon>metagenomes</taxon>
        <taxon>ecological metagenomes</taxon>
    </lineage>
</organism>
<evidence type="ECO:0008006" key="9">
    <source>
        <dbReference type="Google" id="ProtNLM"/>
    </source>
</evidence>
<evidence type="ECO:0000256" key="2">
    <source>
        <dbReference type="ARBA" id="ARBA00022452"/>
    </source>
</evidence>
<dbReference type="GO" id="GO:1990281">
    <property type="term" value="C:efflux pump complex"/>
    <property type="evidence" value="ECO:0007669"/>
    <property type="project" value="TreeGrafter"/>
</dbReference>
<keyword evidence="5" id="KW-0998">Cell outer membrane</keyword>
<dbReference type="InterPro" id="IPR051906">
    <property type="entry name" value="TolC-like"/>
</dbReference>
<comment type="caution">
    <text evidence="8">The sequence shown here is derived from an EMBL/GenBank/DDBJ whole genome shotgun (WGS) entry which is preliminary data.</text>
</comment>
<name>A0A644WIB6_9ZZZZ</name>
<evidence type="ECO:0000256" key="5">
    <source>
        <dbReference type="ARBA" id="ARBA00023237"/>
    </source>
</evidence>
<dbReference type="PANTHER" id="PTHR30026">
    <property type="entry name" value="OUTER MEMBRANE PROTEIN TOLC"/>
    <property type="match status" value="1"/>
</dbReference>
<sequence length="484" mass="54541">MIMLRIIFNKYILVFVLIVSANTIHAQEADSLQHYLRIAAYNNHLLKSEFAVYEASLQKIPQAGAFADPQLEIGFFLQPMDIIDGKQVADFKLMQMFPWFGTRKAARTEAQHMSKMAYEKFRETRDNLYFEIYNQWFVLCNLQQRLVNTQANKDILTHLEELALRRFSSSNTGASSKAASTPSASTTPVAANSSGGMGGMGMGGGQAAQTTTASMSAGGGGMGGASSGMSDVLRIQLEIAELDNNIKSINSEMIAAKAKFNSLLSRPANESVVIPDRFEKLPFVYDNEESTLENIMDNNPMLKMITEESLAYKAKGEMDKKMSYPMFGVGINYTMINKRMDDGMGLPITHMNGKDMIMPMVSVTLPIFRKKYNAQQKESMLYWQSSQEKYANTQKELEAQYYTVKHQINDADRKIELYIKQTELAQTTYNIIIQEFISGKSDLTNVMQVQRQLLDYQLKQSEAIAEYNTMIASLQRLISNTEKE</sequence>
<evidence type="ECO:0000313" key="8">
    <source>
        <dbReference type="EMBL" id="MPM03512.1"/>
    </source>
</evidence>
<accession>A0A644WIB6</accession>
<keyword evidence="3" id="KW-0812">Transmembrane</keyword>
<feature type="coiled-coil region" evidence="6">
    <location>
        <begin position="232"/>
        <end position="259"/>
    </location>
</feature>
<dbReference type="SUPFAM" id="SSF56954">
    <property type="entry name" value="Outer membrane efflux proteins (OEP)"/>
    <property type="match status" value="2"/>
</dbReference>
<dbReference type="PANTHER" id="PTHR30026:SF20">
    <property type="entry name" value="OUTER MEMBRANE PROTEIN TOLC"/>
    <property type="match status" value="1"/>
</dbReference>
<reference evidence="8" key="1">
    <citation type="submission" date="2019-08" db="EMBL/GenBank/DDBJ databases">
        <authorList>
            <person name="Kucharzyk K."/>
            <person name="Murdoch R.W."/>
            <person name="Higgins S."/>
            <person name="Loffler F."/>
        </authorList>
    </citation>
    <scope>NUCLEOTIDE SEQUENCE</scope>
</reference>
<feature type="compositionally biased region" description="Low complexity" evidence="7">
    <location>
        <begin position="174"/>
        <end position="194"/>
    </location>
</feature>
<dbReference type="AlphaFoldDB" id="A0A644WIB6"/>
<evidence type="ECO:0000256" key="6">
    <source>
        <dbReference type="SAM" id="Coils"/>
    </source>
</evidence>
<proteinExistence type="predicted"/>
<evidence type="ECO:0000256" key="3">
    <source>
        <dbReference type="ARBA" id="ARBA00022692"/>
    </source>
</evidence>
<evidence type="ECO:0000256" key="7">
    <source>
        <dbReference type="SAM" id="MobiDB-lite"/>
    </source>
</evidence>
<keyword evidence="2" id="KW-1134">Transmembrane beta strand</keyword>
<protein>
    <recommendedName>
        <fullName evidence="9">Transporter</fullName>
    </recommendedName>
</protein>
<comment type="subcellular location">
    <subcellularLocation>
        <location evidence="1">Cell outer membrane</location>
    </subcellularLocation>
</comment>
<gene>
    <name evidence="8" type="ORF">SDC9_49779</name>
</gene>
<dbReference type="GO" id="GO:0009279">
    <property type="term" value="C:cell outer membrane"/>
    <property type="evidence" value="ECO:0007669"/>
    <property type="project" value="UniProtKB-SubCell"/>
</dbReference>